<evidence type="ECO:0000313" key="3">
    <source>
        <dbReference type="EMBL" id="MTG88916.1"/>
    </source>
</evidence>
<dbReference type="Proteomes" id="UP000440668">
    <property type="component" value="Unassembled WGS sequence"/>
</dbReference>
<feature type="domain" description="Low molecular weight protein antigen 6 PH" evidence="2">
    <location>
        <begin position="59"/>
        <end position="134"/>
    </location>
</feature>
<sequence>MGPTLVFRSTYGRVLTVATGVVAVALGVTTAVTGDVRAVVDALLPAALVTYLVWMLFWRPAVEVSDGGVEVRNVTRTVRVPWTAYEGVETRYSLEVRYAGGRVTAWAAPRSSGTARWLRSSRRRTAGQDQVVAGASAEAVAEAVEQRHGLLAAAGHLDRPVPGAPGARATWHVLELAVLGALVVGTAVALTA</sequence>
<keyword evidence="1" id="KW-0472">Membrane</keyword>
<reference evidence="3 4" key="1">
    <citation type="submission" date="2019-11" db="EMBL/GenBank/DDBJ databases">
        <title>Cellulosimicrobium composti sp. nov. isolated from a compost.</title>
        <authorList>
            <person name="Yang Y."/>
        </authorList>
    </citation>
    <scope>NUCLEOTIDE SEQUENCE [LARGE SCALE GENOMIC DNA]</scope>
    <source>
        <strain evidence="3 4">BIT-GX5</strain>
    </source>
</reference>
<protein>
    <recommendedName>
        <fullName evidence="2">Low molecular weight protein antigen 6 PH domain-containing protein</fullName>
    </recommendedName>
</protein>
<keyword evidence="1" id="KW-1133">Transmembrane helix</keyword>
<feature type="transmembrane region" description="Helical" evidence="1">
    <location>
        <begin position="38"/>
        <end position="57"/>
    </location>
</feature>
<dbReference type="Pfam" id="PF10756">
    <property type="entry name" value="bPH_6"/>
    <property type="match status" value="1"/>
</dbReference>
<evidence type="ECO:0000259" key="2">
    <source>
        <dbReference type="Pfam" id="PF10756"/>
    </source>
</evidence>
<dbReference type="EMBL" id="WMKA01000014">
    <property type="protein sequence ID" value="MTG88916.1"/>
    <property type="molecule type" value="Genomic_DNA"/>
</dbReference>
<evidence type="ECO:0000313" key="4">
    <source>
        <dbReference type="Proteomes" id="UP000440668"/>
    </source>
</evidence>
<dbReference type="AlphaFoldDB" id="A0A6N7ZHM1"/>
<dbReference type="RefSeq" id="WP_155098883.1">
    <property type="nucleotide sequence ID" value="NZ_WMKA01000014.1"/>
</dbReference>
<evidence type="ECO:0000256" key="1">
    <source>
        <dbReference type="SAM" id="Phobius"/>
    </source>
</evidence>
<organism evidence="3 4">
    <name type="scientific">Cellulosimicrobium composti</name>
    <dbReference type="NCBI Taxonomy" id="2672572"/>
    <lineage>
        <taxon>Bacteria</taxon>
        <taxon>Bacillati</taxon>
        <taxon>Actinomycetota</taxon>
        <taxon>Actinomycetes</taxon>
        <taxon>Micrococcales</taxon>
        <taxon>Promicromonosporaceae</taxon>
        <taxon>Cellulosimicrobium</taxon>
    </lineage>
</organism>
<proteinExistence type="predicted"/>
<comment type="caution">
    <text evidence="3">The sequence shown here is derived from an EMBL/GenBank/DDBJ whole genome shotgun (WGS) entry which is preliminary data.</text>
</comment>
<dbReference type="InterPro" id="IPR019692">
    <property type="entry name" value="CFP-6_PH"/>
</dbReference>
<accession>A0A6N7ZHM1</accession>
<feature type="transmembrane region" description="Helical" evidence="1">
    <location>
        <begin position="12"/>
        <end position="32"/>
    </location>
</feature>
<name>A0A6N7ZHM1_9MICO</name>
<gene>
    <name evidence="3" type="ORF">GJV82_08150</name>
</gene>
<keyword evidence="1" id="KW-0812">Transmembrane</keyword>